<proteinExistence type="predicted"/>
<keyword evidence="3" id="KW-1185">Reference proteome</keyword>
<gene>
    <name evidence="2" type="ORF">Pro02_55950</name>
</gene>
<organism evidence="2 3">
    <name type="scientific">Planobispora rosea</name>
    <dbReference type="NCBI Taxonomy" id="35762"/>
    <lineage>
        <taxon>Bacteria</taxon>
        <taxon>Bacillati</taxon>
        <taxon>Actinomycetota</taxon>
        <taxon>Actinomycetes</taxon>
        <taxon>Streptosporangiales</taxon>
        <taxon>Streptosporangiaceae</taxon>
        <taxon>Planobispora</taxon>
    </lineage>
</organism>
<sequence length="72" mass="7840">MSNMRQAERGGSEPVAAPLGLEFDDTKGTARAARPRRILRSASISCGIDVNFRRFPEILAIFTVRSGYAARG</sequence>
<dbReference type="Proteomes" id="UP000655044">
    <property type="component" value="Unassembled WGS sequence"/>
</dbReference>
<feature type="region of interest" description="Disordered" evidence="1">
    <location>
        <begin position="1"/>
        <end position="32"/>
    </location>
</feature>
<evidence type="ECO:0000256" key="1">
    <source>
        <dbReference type="SAM" id="MobiDB-lite"/>
    </source>
</evidence>
<protein>
    <submittedName>
        <fullName evidence="2">Uncharacterized protein</fullName>
    </submittedName>
</protein>
<dbReference type="AlphaFoldDB" id="A0A8J3S3P4"/>
<name>A0A8J3S3P4_PLARO</name>
<comment type="caution">
    <text evidence="2">The sequence shown here is derived from an EMBL/GenBank/DDBJ whole genome shotgun (WGS) entry which is preliminary data.</text>
</comment>
<evidence type="ECO:0000313" key="2">
    <source>
        <dbReference type="EMBL" id="GIH87187.1"/>
    </source>
</evidence>
<accession>A0A8J3S3P4</accession>
<dbReference type="EMBL" id="BOOI01000056">
    <property type="protein sequence ID" value="GIH87187.1"/>
    <property type="molecule type" value="Genomic_DNA"/>
</dbReference>
<evidence type="ECO:0000313" key="3">
    <source>
        <dbReference type="Proteomes" id="UP000655044"/>
    </source>
</evidence>
<feature type="compositionally biased region" description="Basic and acidic residues" evidence="1">
    <location>
        <begin position="1"/>
        <end position="11"/>
    </location>
</feature>
<reference evidence="2" key="1">
    <citation type="submission" date="2021-01" db="EMBL/GenBank/DDBJ databases">
        <title>Whole genome shotgun sequence of Planobispora rosea NBRC 15558.</title>
        <authorList>
            <person name="Komaki H."/>
            <person name="Tamura T."/>
        </authorList>
    </citation>
    <scope>NUCLEOTIDE SEQUENCE</scope>
    <source>
        <strain evidence="2">NBRC 15558</strain>
    </source>
</reference>